<dbReference type="PANTHER" id="PTHR10340:SF27">
    <property type="entry name" value="ACL091CP"/>
    <property type="match status" value="1"/>
</dbReference>
<gene>
    <name evidence="5" type="ORF">CYLTODRAFT_341968</name>
</gene>
<keyword evidence="2" id="KW-0325">Glycoprotein</keyword>
<feature type="signal peptide" evidence="3">
    <location>
        <begin position="1"/>
        <end position="18"/>
    </location>
</feature>
<dbReference type="OrthoDB" id="282973at2759"/>
<protein>
    <submittedName>
        <fullName evidence="5">Metallo-dependent phosphatase</fullName>
    </submittedName>
</protein>
<keyword evidence="3" id="KW-0732">Signal</keyword>
<sequence length="683" mass="74393">MFALSLLVTVTALSASAAFQNTAPFTAPGVFPTSLFAEYYNDPTATSAQVQPKVSDPAESGRVYALELTSPDTIPPSNTVDPHILPPKADGNRLYSHALSQIHSIASNPTFGDNDCARCQAGPEVAKFLALAAPAEVPTLAVQLCESFQFSTTCARDYSLLGLGSVITQVLAEADVGGLDGQMICQNFIGGLCSLAPTSPLNLTDWFAKPKPNPLPEPKQRSGERLKVLHVSDFHLDPRYATGSEANCTGGLCCRANRHNSGSPSISLDPAPRFGHYSCDSPYALVGAALQAIPTVTETDNDGFSWAIVTGDLVSHDKDNELSRDYIKYTEVAVFELLKTIVGTGAVYFAMGNHDEYNQAQDSPHAIGQGLSDQFSWNYDHLANLWEYEGWIDAATAEMAKKHYSAYSVQRHDGLRIITLNTDLWYKANYLNYINMSNPDTSGMLRFVTDELQDAEECGDRVWIIGHVLSGWDGSNPLLNPTNLFYQIVDRFTHVIANIFFGHTHEDQLSIFYAHNGTDISASTAGTVAWMGPSIVPITNLNSGFRMYEVDSATFEIMDAHTWRADVSSFAALDNQTAIGPIYEYEYNTREAYGGSIPGWSENDPLNATWWHLVTEGGQGVCVQRLLTTFLAMEANSSLVTVRSARTKECDKACIAAKICYIRSGSASLAKENCEDGYGSVQS</sequence>
<accession>A0A0D7BSL1</accession>
<evidence type="ECO:0000256" key="3">
    <source>
        <dbReference type="SAM" id="SignalP"/>
    </source>
</evidence>
<proteinExistence type="predicted"/>
<dbReference type="GO" id="GO:0008081">
    <property type="term" value="F:phosphoric diester hydrolase activity"/>
    <property type="evidence" value="ECO:0007669"/>
    <property type="project" value="TreeGrafter"/>
</dbReference>
<dbReference type="SUPFAM" id="SSF56300">
    <property type="entry name" value="Metallo-dependent phosphatases"/>
    <property type="match status" value="1"/>
</dbReference>
<dbReference type="AlphaFoldDB" id="A0A0D7BSL1"/>
<name>A0A0D7BSL1_9AGAR</name>
<dbReference type="Pfam" id="PF00149">
    <property type="entry name" value="Metallophos"/>
    <property type="match status" value="1"/>
</dbReference>
<keyword evidence="1" id="KW-0378">Hydrolase</keyword>
<dbReference type="CDD" id="cd00842">
    <property type="entry name" value="MPP_ASMase"/>
    <property type="match status" value="1"/>
</dbReference>
<evidence type="ECO:0000313" key="5">
    <source>
        <dbReference type="EMBL" id="KIY73533.1"/>
    </source>
</evidence>
<feature type="domain" description="Calcineurin-like phosphoesterase" evidence="4">
    <location>
        <begin position="226"/>
        <end position="506"/>
    </location>
</feature>
<dbReference type="Proteomes" id="UP000054007">
    <property type="component" value="Unassembled WGS sequence"/>
</dbReference>
<reference evidence="5 6" key="1">
    <citation type="journal article" date="2015" name="Fungal Genet. Biol.">
        <title>Evolution of novel wood decay mechanisms in Agaricales revealed by the genome sequences of Fistulina hepatica and Cylindrobasidium torrendii.</title>
        <authorList>
            <person name="Floudas D."/>
            <person name="Held B.W."/>
            <person name="Riley R."/>
            <person name="Nagy L.G."/>
            <person name="Koehler G."/>
            <person name="Ransdell A.S."/>
            <person name="Younus H."/>
            <person name="Chow J."/>
            <person name="Chiniquy J."/>
            <person name="Lipzen A."/>
            <person name="Tritt A."/>
            <person name="Sun H."/>
            <person name="Haridas S."/>
            <person name="LaButti K."/>
            <person name="Ohm R.A."/>
            <person name="Kues U."/>
            <person name="Blanchette R.A."/>
            <person name="Grigoriev I.V."/>
            <person name="Minto R.E."/>
            <person name="Hibbett D.S."/>
        </authorList>
    </citation>
    <scope>NUCLEOTIDE SEQUENCE [LARGE SCALE GENOMIC DNA]</scope>
    <source>
        <strain evidence="5 6">FP15055 ss-10</strain>
    </source>
</reference>
<dbReference type="InterPro" id="IPR004843">
    <property type="entry name" value="Calcineurin-like_PHP"/>
</dbReference>
<evidence type="ECO:0000313" key="6">
    <source>
        <dbReference type="Proteomes" id="UP000054007"/>
    </source>
</evidence>
<dbReference type="STRING" id="1314674.A0A0D7BSL1"/>
<dbReference type="InterPro" id="IPR029052">
    <property type="entry name" value="Metallo-depent_PP-like"/>
</dbReference>
<dbReference type="GO" id="GO:0005615">
    <property type="term" value="C:extracellular space"/>
    <property type="evidence" value="ECO:0007669"/>
    <property type="project" value="TreeGrafter"/>
</dbReference>
<dbReference type="EMBL" id="KN880435">
    <property type="protein sequence ID" value="KIY73533.1"/>
    <property type="molecule type" value="Genomic_DNA"/>
</dbReference>
<keyword evidence="6" id="KW-1185">Reference proteome</keyword>
<evidence type="ECO:0000256" key="1">
    <source>
        <dbReference type="ARBA" id="ARBA00022801"/>
    </source>
</evidence>
<organism evidence="5 6">
    <name type="scientific">Cylindrobasidium torrendii FP15055 ss-10</name>
    <dbReference type="NCBI Taxonomy" id="1314674"/>
    <lineage>
        <taxon>Eukaryota</taxon>
        <taxon>Fungi</taxon>
        <taxon>Dikarya</taxon>
        <taxon>Basidiomycota</taxon>
        <taxon>Agaricomycotina</taxon>
        <taxon>Agaricomycetes</taxon>
        <taxon>Agaricomycetidae</taxon>
        <taxon>Agaricales</taxon>
        <taxon>Marasmiineae</taxon>
        <taxon>Physalacriaceae</taxon>
        <taxon>Cylindrobasidium</taxon>
    </lineage>
</organism>
<dbReference type="Gene3D" id="3.60.21.10">
    <property type="match status" value="1"/>
</dbReference>
<dbReference type="InterPro" id="IPR041805">
    <property type="entry name" value="ASMase/PPN1_MPP"/>
</dbReference>
<evidence type="ECO:0000256" key="2">
    <source>
        <dbReference type="ARBA" id="ARBA00023180"/>
    </source>
</evidence>
<dbReference type="PANTHER" id="PTHR10340">
    <property type="entry name" value="SPHINGOMYELIN PHOSPHODIESTERASE"/>
    <property type="match status" value="1"/>
</dbReference>
<evidence type="ECO:0000259" key="4">
    <source>
        <dbReference type="Pfam" id="PF00149"/>
    </source>
</evidence>
<feature type="chain" id="PRO_5002317499" evidence="3">
    <location>
        <begin position="19"/>
        <end position="683"/>
    </location>
</feature>